<evidence type="ECO:0000313" key="2">
    <source>
        <dbReference type="Proteomes" id="UP000031672"/>
    </source>
</evidence>
<protein>
    <submittedName>
        <fullName evidence="1">Uncharacterized protein</fullName>
    </submittedName>
</protein>
<accession>A0A0C2P366</accession>
<evidence type="ECO:0000313" key="1">
    <source>
        <dbReference type="EMBL" id="KII80892.1"/>
    </source>
</evidence>
<organism evidence="1 2">
    <name type="scientific">Vibrio renipiscarius</name>
    <dbReference type="NCBI Taxonomy" id="1461322"/>
    <lineage>
        <taxon>Bacteria</taxon>
        <taxon>Pseudomonadati</taxon>
        <taxon>Pseudomonadota</taxon>
        <taxon>Gammaproteobacteria</taxon>
        <taxon>Vibrionales</taxon>
        <taxon>Vibrionaceae</taxon>
        <taxon>Vibrio</taxon>
    </lineage>
</organism>
<dbReference type="Proteomes" id="UP000031672">
    <property type="component" value="Unassembled WGS sequence"/>
</dbReference>
<sequence>MLWETLERVNRARQQAMLDSEYLKSARAHQKVLQTQSYSSAMKKSARSAQKQEKKLADIYQQVEFGVNPSGREH</sequence>
<reference evidence="1 2" key="1">
    <citation type="submission" date="2014-11" db="EMBL/GenBank/DDBJ databases">
        <title>Draft Genome Sequence of Vibrio piscirenalis strains CECT 8603T and CECT 8604, two marine Gammaproteobacterium isolated from cultured gilthead sea bream (Sparus aurata).</title>
        <authorList>
            <person name="Arahal D.R."/>
            <person name="Rodrigo-Torres L."/>
            <person name="Lucena T."/>
            <person name="Pujalte M.J."/>
        </authorList>
    </citation>
    <scope>NUCLEOTIDE SEQUENCE [LARGE SCALE GENOMIC DNA]</scope>
    <source>
        <strain evidence="1 2">DCR 1-4-2</strain>
    </source>
</reference>
<dbReference type="EMBL" id="JTKH01000006">
    <property type="protein sequence ID" value="KII80892.1"/>
    <property type="molecule type" value="Genomic_DNA"/>
</dbReference>
<proteinExistence type="predicted"/>
<dbReference type="AlphaFoldDB" id="A0A0C2P366"/>
<accession>A0A0C2JN27</accession>
<dbReference type="RefSeq" id="WP_040988474.1">
    <property type="nucleotide sequence ID" value="NZ_JBFRUC010000015.1"/>
</dbReference>
<name>A0A0C2P366_9VIBR</name>
<dbReference type="OrthoDB" id="5905252at2"/>
<comment type="caution">
    <text evidence="1">The sequence shown here is derived from an EMBL/GenBank/DDBJ whole genome shotgun (WGS) entry which is preliminary data.</text>
</comment>
<gene>
    <name evidence="1" type="ORF">OJ16_06270</name>
</gene>
<keyword evidence="2" id="KW-1185">Reference proteome</keyword>